<dbReference type="Proteomes" id="UP000472272">
    <property type="component" value="Unplaced"/>
</dbReference>
<evidence type="ECO:0000313" key="2">
    <source>
        <dbReference type="Ensembl" id="ENSPMRP00000030021.1"/>
    </source>
</evidence>
<dbReference type="OMA" id="TENEEVW"/>
<dbReference type="Pfam" id="PF04908">
    <property type="entry name" value="SH3BGR"/>
    <property type="match status" value="1"/>
</dbReference>
<organism evidence="2 3">
    <name type="scientific">Podarcis muralis</name>
    <name type="common">Wall lizard</name>
    <name type="synonym">Lacerta muralis</name>
    <dbReference type="NCBI Taxonomy" id="64176"/>
    <lineage>
        <taxon>Eukaryota</taxon>
        <taxon>Metazoa</taxon>
        <taxon>Chordata</taxon>
        <taxon>Craniata</taxon>
        <taxon>Vertebrata</taxon>
        <taxon>Euteleostomi</taxon>
        <taxon>Lepidosauria</taxon>
        <taxon>Squamata</taxon>
        <taxon>Bifurcata</taxon>
        <taxon>Unidentata</taxon>
        <taxon>Episquamata</taxon>
        <taxon>Laterata</taxon>
        <taxon>Lacertibaenia</taxon>
        <taxon>Lacertidae</taxon>
        <taxon>Podarcis</taxon>
    </lineage>
</organism>
<keyword evidence="3" id="KW-1185">Reference proteome</keyword>
<dbReference type="Gene3D" id="3.40.30.10">
    <property type="entry name" value="Glutaredoxin"/>
    <property type="match status" value="1"/>
</dbReference>
<proteinExistence type="inferred from homology"/>
<dbReference type="InterPro" id="IPR051033">
    <property type="entry name" value="SH3BGR"/>
</dbReference>
<dbReference type="InterPro" id="IPR006993">
    <property type="entry name" value="Glut_rich_SH3-bd"/>
</dbReference>
<dbReference type="Ensembl" id="ENSPMRT00000031833.1">
    <property type="protein sequence ID" value="ENSPMRP00000030021.1"/>
    <property type="gene ID" value="ENSPMRG00000019404.1"/>
</dbReference>
<dbReference type="GO" id="GO:0005737">
    <property type="term" value="C:cytoplasm"/>
    <property type="evidence" value="ECO:0007669"/>
    <property type="project" value="TreeGrafter"/>
</dbReference>
<protein>
    <submittedName>
        <fullName evidence="2">Uncharacterized protein</fullName>
    </submittedName>
</protein>
<accession>A0A670JZJ4</accession>
<comment type="similarity">
    <text evidence="1">Belongs to the SH3BGR family.</text>
</comment>
<dbReference type="InterPro" id="IPR036249">
    <property type="entry name" value="Thioredoxin-like_sf"/>
</dbReference>
<sequence>MGQGDKIQAAQEMLRFHSNCEDCGSGGRAVGRVLSRTEQIKLKWAEEVDERGSGPSAGVSMGTIRVYYTSVTGSREVKQRQSDVIRILDGNRMKYQLVDVSISESLLQEMRDKAGKPDAIPPQIFNGEEYCGDFEMLYEATENEEVRKFLKIGRVDNVAREGISI</sequence>
<dbReference type="GeneTree" id="ENSGT00940000165353"/>
<reference evidence="2" key="1">
    <citation type="submission" date="2025-08" db="UniProtKB">
        <authorList>
            <consortium name="Ensembl"/>
        </authorList>
    </citation>
    <scope>IDENTIFICATION</scope>
</reference>
<name>A0A670JZJ4_PODMU</name>
<evidence type="ECO:0000256" key="1">
    <source>
        <dbReference type="ARBA" id="ARBA00007764"/>
    </source>
</evidence>
<dbReference type="AlphaFoldDB" id="A0A670JZJ4"/>
<dbReference type="SUPFAM" id="SSF52833">
    <property type="entry name" value="Thioredoxin-like"/>
    <property type="match status" value="1"/>
</dbReference>
<evidence type="ECO:0000313" key="3">
    <source>
        <dbReference type="Proteomes" id="UP000472272"/>
    </source>
</evidence>
<dbReference type="PROSITE" id="PS51354">
    <property type="entry name" value="GLUTAREDOXIN_2"/>
    <property type="match status" value="1"/>
</dbReference>
<dbReference type="PANTHER" id="PTHR12232">
    <property type="entry name" value="SH3 DOMAIN-BINDING GLUTAMIC ACID-RICH-LIKE PROTEIN"/>
    <property type="match status" value="1"/>
</dbReference>
<dbReference type="CDD" id="cd03030">
    <property type="entry name" value="GRX_SH3BGR"/>
    <property type="match status" value="1"/>
</dbReference>
<dbReference type="PANTHER" id="PTHR12232:SF6">
    <property type="entry name" value="SH3 DOMAIN-BINDING GLUTAMIC ACID-RICH-LIKE PROTEIN 3"/>
    <property type="match status" value="1"/>
</dbReference>
<reference evidence="2" key="2">
    <citation type="submission" date="2025-09" db="UniProtKB">
        <authorList>
            <consortium name="Ensembl"/>
        </authorList>
    </citation>
    <scope>IDENTIFICATION</scope>
</reference>